<feature type="compositionally biased region" description="Basic and acidic residues" evidence="1">
    <location>
        <begin position="221"/>
        <end position="231"/>
    </location>
</feature>
<dbReference type="RefSeq" id="WP_045161642.1">
    <property type="nucleotide sequence ID" value="NZ_JYHV01000014.1"/>
</dbReference>
<organism evidence="2 3">
    <name type="scientific">Stutzerimonas stutzeri</name>
    <name type="common">Pseudomonas stutzeri</name>
    <dbReference type="NCBI Taxonomy" id="316"/>
    <lineage>
        <taxon>Bacteria</taxon>
        <taxon>Pseudomonadati</taxon>
        <taxon>Pseudomonadota</taxon>
        <taxon>Gammaproteobacteria</taxon>
        <taxon>Pseudomonadales</taxon>
        <taxon>Pseudomonadaceae</taxon>
        <taxon>Stutzerimonas</taxon>
    </lineage>
</organism>
<dbReference type="Pfam" id="PF05944">
    <property type="entry name" value="Phage_term_smal"/>
    <property type="match status" value="1"/>
</dbReference>
<protein>
    <submittedName>
        <fullName evidence="2">Terminase endonuclease subunit</fullName>
    </submittedName>
</protein>
<keyword evidence="2" id="KW-0378">Hydrolase</keyword>
<dbReference type="AlphaFoldDB" id="A0A0D9AP88"/>
<dbReference type="InterPro" id="IPR010270">
    <property type="entry name" value="Phage_P2_GpM"/>
</dbReference>
<proteinExistence type="predicted"/>
<reference evidence="2 3" key="1">
    <citation type="submission" date="2015-02" db="EMBL/GenBank/DDBJ databases">
        <title>Draft genome sequence of Pseudomonas stutzeri NT0128 isolated from wheat (Triticum turgidum) rhizosphere.</title>
        <authorList>
            <person name="Tovi N."/>
            <person name="Frenk S."/>
            <person name="Hadar Y."/>
            <person name="Minz D."/>
        </authorList>
    </citation>
    <scope>NUCLEOTIDE SEQUENCE [LARGE SCALE GENOMIC DNA]</scope>
    <source>
        <strain evidence="2 3">NT0128</strain>
    </source>
</reference>
<dbReference type="PATRIC" id="fig|316.101.peg.1377"/>
<dbReference type="Proteomes" id="UP000032487">
    <property type="component" value="Unassembled WGS sequence"/>
</dbReference>
<comment type="caution">
    <text evidence="2">The sequence shown here is derived from an EMBL/GenBank/DDBJ whole genome shotgun (WGS) entry which is preliminary data.</text>
</comment>
<name>A0A0D9AP88_STUST</name>
<evidence type="ECO:0000313" key="2">
    <source>
        <dbReference type="EMBL" id="KJH82840.1"/>
    </source>
</evidence>
<evidence type="ECO:0000256" key="1">
    <source>
        <dbReference type="SAM" id="MobiDB-lite"/>
    </source>
</evidence>
<dbReference type="GO" id="GO:0004519">
    <property type="term" value="F:endonuclease activity"/>
    <property type="evidence" value="ECO:0007669"/>
    <property type="project" value="UniProtKB-KW"/>
</dbReference>
<evidence type="ECO:0000313" key="3">
    <source>
        <dbReference type="Proteomes" id="UP000032487"/>
    </source>
</evidence>
<dbReference type="OrthoDB" id="8562788at2"/>
<feature type="region of interest" description="Disordered" evidence="1">
    <location>
        <begin position="221"/>
        <end position="242"/>
    </location>
</feature>
<sequence>MLSPAQRNQLRKRAALQAAVVAPAISMAGATAYEQQLLQLNQDRLRLKQVQSEQGKAELKRTLIPAYAPYIEGVLAAGNGAQDDVLTTLMVWYIDAGYFANALDIGAYVLKHNLKMPDRFARTTGCLLAEEVANGALKVQKAGGYFPLYVLEQAQTITAAHDMPDEARAKLHLATGKAMLGMVDEQQLDGELLEQAKAQLAKAIDLHGSCGGKKDLERVDRLLKKHAESKPTEPGTGEPPAN</sequence>
<keyword evidence="2" id="KW-0540">Nuclease</keyword>
<accession>A0A0D9AP88</accession>
<gene>
    <name evidence="2" type="ORF">UF78_08310</name>
</gene>
<keyword evidence="2" id="KW-0255">Endonuclease</keyword>
<dbReference type="GO" id="GO:0003677">
    <property type="term" value="F:DNA binding"/>
    <property type="evidence" value="ECO:0007669"/>
    <property type="project" value="InterPro"/>
</dbReference>
<dbReference type="EMBL" id="JYHV01000014">
    <property type="protein sequence ID" value="KJH82840.1"/>
    <property type="molecule type" value="Genomic_DNA"/>
</dbReference>